<evidence type="ECO:0000256" key="4">
    <source>
        <dbReference type="ARBA" id="ARBA00023136"/>
    </source>
</evidence>
<dbReference type="PANTHER" id="PTHR11453:SF127">
    <property type="entry name" value="SOLUTE CARRIER FAMILY 4 MEMBER 11"/>
    <property type="match status" value="1"/>
</dbReference>
<reference evidence="8" key="1">
    <citation type="journal article" date="2011" name="Genome Res.">
        <title>Phylogeny-wide analysis of social amoeba genomes highlights ancient origins for complex intercellular communication.</title>
        <authorList>
            <person name="Heidel A.J."/>
            <person name="Lawal H.M."/>
            <person name="Felder M."/>
            <person name="Schilde C."/>
            <person name="Helps N.R."/>
            <person name="Tunggal B."/>
            <person name="Rivero F."/>
            <person name="John U."/>
            <person name="Schleicher M."/>
            <person name="Eichinger L."/>
            <person name="Platzer M."/>
            <person name="Noegel A.A."/>
            <person name="Schaap P."/>
            <person name="Gloeckner G."/>
        </authorList>
    </citation>
    <scope>NUCLEOTIDE SEQUENCE [LARGE SCALE GENOMIC DNA]</scope>
    <source>
        <strain evidence="8">SH3</strain>
    </source>
</reference>
<dbReference type="InterPro" id="IPR011531">
    <property type="entry name" value="HCO3_transpt-like_TM_dom"/>
</dbReference>
<keyword evidence="8" id="KW-1185">Reference proteome</keyword>
<dbReference type="GO" id="GO:0006820">
    <property type="term" value="P:monoatomic anion transport"/>
    <property type="evidence" value="ECO:0007669"/>
    <property type="project" value="InterPro"/>
</dbReference>
<sequence length="515" mass="58363">MTMIDCVNNKHIQINDILVYWETEKDDSSSQSSQSSQSYVIYENKMINGIDTTPISLILIILKESKRSIKLYNDLLLVISNREEIIKIINQFKSSPPPPIQSNLLNDIKFRLNLKNYYLDFVDGIRSRETILKSLSTIVFLYFSCLLPSIAFGDLHRDNTDSMFSVGKTIVSQGAGGMVFALLSGQPMVILLSTAPLAIMIKITYSISLDNNLDFWSFYALIGLFNGLFLIAYSIFGLSRLMKYSSRFIEETFSTFITIAFLYDGIKPIIILFLNYLYQCDNNCEPIIPIFTLLLSLLTVWICVKLANFKYSIYFNRSLRQLISDYGLFIGVILITTIRHSIFLPLNNNQIPKIVDSDINDIIHLPSGFGQLPSWSWVLALVLGFLLSLLYFIDQNISSSLASQKKHGLKKWNGMHLDLLIVGIINIILSFIGLPWVHGALPHSSLHVRALATIIKNEKEEESFIYVQETRVAAFLSHVCIFVSLFFTNSVLTLIPVSVLYGVFWFLGIGALIDN</sequence>
<gene>
    <name evidence="7" type="ORF">DFA_04548</name>
</gene>
<dbReference type="KEGG" id="dfa:DFA_04548"/>
<evidence type="ECO:0000313" key="7">
    <source>
        <dbReference type="EMBL" id="EGG22426.1"/>
    </source>
</evidence>
<dbReference type="RefSeq" id="XP_004360277.1">
    <property type="nucleotide sequence ID" value="XM_004360220.1"/>
</dbReference>
<dbReference type="InterPro" id="IPR003020">
    <property type="entry name" value="HCO3_transpt_euk"/>
</dbReference>
<dbReference type="PRINTS" id="PR01231">
    <property type="entry name" value="HCO3TRNSPORT"/>
</dbReference>
<feature type="domain" description="Bicarbonate transporter-like transmembrane" evidence="6">
    <location>
        <begin position="103"/>
        <end position="278"/>
    </location>
</feature>
<feature type="transmembrane region" description="Helical" evidence="5">
    <location>
        <begin position="323"/>
        <end position="342"/>
    </location>
</feature>
<dbReference type="AlphaFoldDB" id="F4PPW3"/>
<feature type="transmembrane region" description="Helical" evidence="5">
    <location>
        <begin position="375"/>
        <end position="393"/>
    </location>
</feature>
<keyword evidence="3 5" id="KW-1133">Transmembrane helix</keyword>
<feature type="transmembrane region" description="Helical" evidence="5">
    <location>
        <begin position="215"/>
        <end position="236"/>
    </location>
</feature>
<evidence type="ECO:0000256" key="3">
    <source>
        <dbReference type="ARBA" id="ARBA00022989"/>
    </source>
</evidence>
<evidence type="ECO:0000259" key="6">
    <source>
        <dbReference type="Pfam" id="PF00955"/>
    </source>
</evidence>
<proteinExistence type="predicted"/>
<dbReference type="GO" id="GO:0050801">
    <property type="term" value="P:monoatomic ion homeostasis"/>
    <property type="evidence" value="ECO:0007669"/>
    <property type="project" value="TreeGrafter"/>
</dbReference>
<keyword evidence="4 5" id="KW-0472">Membrane</keyword>
<dbReference type="EMBL" id="GL883009">
    <property type="protein sequence ID" value="EGG22426.1"/>
    <property type="molecule type" value="Genomic_DNA"/>
</dbReference>
<dbReference type="GO" id="GO:0015913">
    <property type="term" value="P:short-chain fatty acid transmembrane transport"/>
    <property type="evidence" value="ECO:0007669"/>
    <property type="project" value="EnsemblProtists"/>
</dbReference>
<evidence type="ECO:0000256" key="1">
    <source>
        <dbReference type="ARBA" id="ARBA00004141"/>
    </source>
</evidence>
<dbReference type="Proteomes" id="UP000007797">
    <property type="component" value="Unassembled WGS sequence"/>
</dbReference>
<dbReference type="PANTHER" id="PTHR11453">
    <property type="entry name" value="ANION EXCHANGE PROTEIN"/>
    <property type="match status" value="1"/>
</dbReference>
<organism evidence="7 8">
    <name type="scientific">Cavenderia fasciculata</name>
    <name type="common">Slime mold</name>
    <name type="synonym">Dictyostelium fasciculatum</name>
    <dbReference type="NCBI Taxonomy" id="261658"/>
    <lineage>
        <taxon>Eukaryota</taxon>
        <taxon>Amoebozoa</taxon>
        <taxon>Evosea</taxon>
        <taxon>Eumycetozoa</taxon>
        <taxon>Dictyostelia</taxon>
        <taxon>Acytosteliales</taxon>
        <taxon>Cavenderiaceae</taxon>
        <taxon>Cavenderia</taxon>
    </lineage>
</organism>
<feature type="transmembrane region" description="Helical" evidence="5">
    <location>
        <begin position="414"/>
        <end position="437"/>
    </location>
</feature>
<dbReference type="GeneID" id="14874494"/>
<feature type="transmembrane region" description="Helical" evidence="5">
    <location>
        <begin position="256"/>
        <end position="278"/>
    </location>
</feature>
<feature type="domain" description="Bicarbonate transporter-like transmembrane" evidence="6">
    <location>
        <begin position="283"/>
        <end position="512"/>
    </location>
</feature>
<dbReference type="Gene3D" id="1.10.287.570">
    <property type="entry name" value="Helical hairpin bin"/>
    <property type="match status" value="1"/>
</dbReference>
<dbReference type="Pfam" id="PF00955">
    <property type="entry name" value="HCO3_cotransp"/>
    <property type="match status" value="2"/>
</dbReference>
<evidence type="ECO:0000313" key="8">
    <source>
        <dbReference type="Proteomes" id="UP000007797"/>
    </source>
</evidence>
<protein>
    <submittedName>
        <fullName evidence="7">Sodium bicarbonate transporter-like protein 11</fullName>
    </submittedName>
</protein>
<comment type="subcellular location">
    <subcellularLocation>
        <location evidence="1">Membrane</location>
        <topology evidence="1">Multi-pass membrane protein</topology>
    </subcellularLocation>
</comment>
<dbReference type="GO" id="GO:0005452">
    <property type="term" value="F:solute:inorganic anion antiporter activity"/>
    <property type="evidence" value="ECO:0007669"/>
    <property type="project" value="InterPro"/>
</dbReference>
<dbReference type="OMA" id="SLMHTEK"/>
<dbReference type="STRING" id="1054147.F4PPW3"/>
<feature type="transmembrane region" description="Helical" evidence="5">
    <location>
        <begin position="290"/>
        <end position="311"/>
    </location>
</feature>
<evidence type="ECO:0000256" key="5">
    <source>
        <dbReference type="SAM" id="Phobius"/>
    </source>
</evidence>
<evidence type="ECO:0000256" key="2">
    <source>
        <dbReference type="ARBA" id="ARBA00022692"/>
    </source>
</evidence>
<accession>F4PPW3</accession>
<name>F4PPW3_CACFS</name>
<feature type="transmembrane region" description="Helical" evidence="5">
    <location>
        <begin position="494"/>
        <end position="513"/>
    </location>
</feature>
<keyword evidence="2 5" id="KW-0812">Transmembrane</keyword>
<dbReference type="OrthoDB" id="1735926at2759"/>
<feature type="transmembrane region" description="Helical" evidence="5">
    <location>
        <begin position="190"/>
        <end position="209"/>
    </location>
</feature>
<dbReference type="GO" id="GO:0005886">
    <property type="term" value="C:plasma membrane"/>
    <property type="evidence" value="ECO:0007669"/>
    <property type="project" value="TreeGrafter"/>
</dbReference>